<dbReference type="InterPro" id="IPR036249">
    <property type="entry name" value="Thioredoxin-like_sf"/>
</dbReference>
<dbReference type="SFLD" id="SFLDG01152">
    <property type="entry name" value="Main.3:_Omega-_and_Tau-like"/>
    <property type="match status" value="1"/>
</dbReference>
<dbReference type="SUPFAM" id="SSF52833">
    <property type="entry name" value="Thioredoxin-like"/>
    <property type="match status" value="1"/>
</dbReference>
<keyword evidence="7" id="KW-0456">Lyase</keyword>
<feature type="domain" description="GST N-terminal" evidence="5">
    <location>
        <begin position="3"/>
        <end position="82"/>
    </location>
</feature>
<dbReference type="InterPro" id="IPR036282">
    <property type="entry name" value="Glutathione-S-Trfase_C_sf"/>
</dbReference>
<dbReference type="Pfam" id="PF02798">
    <property type="entry name" value="GST_N"/>
    <property type="match status" value="1"/>
</dbReference>
<evidence type="ECO:0000256" key="1">
    <source>
        <dbReference type="ARBA" id="ARBA00012452"/>
    </source>
</evidence>
<dbReference type="PANTHER" id="PTHR11260:SF676">
    <property type="entry name" value="GLUTATHIONE S-TRANSFERASE U8"/>
    <property type="match status" value="1"/>
</dbReference>
<dbReference type="EMBL" id="EQ973857">
    <property type="protein sequence ID" value="EEF41890.1"/>
    <property type="molecule type" value="Genomic_DNA"/>
</dbReference>
<dbReference type="GO" id="GO:0016829">
    <property type="term" value="F:lyase activity"/>
    <property type="evidence" value="ECO:0007669"/>
    <property type="project" value="UniProtKB-KW"/>
</dbReference>
<evidence type="ECO:0000256" key="2">
    <source>
        <dbReference type="ARBA" id="ARBA00022679"/>
    </source>
</evidence>
<dbReference type="PROSITE" id="PS50404">
    <property type="entry name" value="GST_NTER"/>
    <property type="match status" value="1"/>
</dbReference>
<dbReference type="FunCoup" id="B9S3A8">
    <property type="interactions" value="88"/>
</dbReference>
<dbReference type="FunFam" id="3.40.30.10:FF:000197">
    <property type="entry name" value="Glutathione S-transferase U10"/>
    <property type="match status" value="1"/>
</dbReference>
<dbReference type="SUPFAM" id="SSF47616">
    <property type="entry name" value="GST C-terminal domain-like"/>
    <property type="match status" value="1"/>
</dbReference>
<keyword evidence="8" id="KW-1185">Reference proteome</keyword>
<feature type="domain" description="GST C-terminal" evidence="6">
    <location>
        <begin position="87"/>
        <end position="215"/>
    </location>
</feature>
<dbReference type="InterPro" id="IPR004045">
    <property type="entry name" value="Glutathione_S-Trfase_N"/>
</dbReference>
<organism evidence="7 8">
    <name type="scientific">Ricinus communis</name>
    <name type="common">Castor bean</name>
    <dbReference type="NCBI Taxonomy" id="3988"/>
    <lineage>
        <taxon>Eukaryota</taxon>
        <taxon>Viridiplantae</taxon>
        <taxon>Streptophyta</taxon>
        <taxon>Embryophyta</taxon>
        <taxon>Tracheophyta</taxon>
        <taxon>Spermatophyta</taxon>
        <taxon>Magnoliopsida</taxon>
        <taxon>eudicotyledons</taxon>
        <taxon>Gunneridae</taxon>
        <taxon>Pentapetalae</taxon>
        <taxon>rosids</taxon>
        <taxon>fabids</taxon>
        <taxon>Malpighiales</taxon>
        <taxon>Euphorbiaceae</taxon>
        <taxon>Acalyphoideae</taxon>
        <taxon>Acalypheae</taxon>
        <taxon>Ricinus</taxon>
    </lineage>
</organism>
<dbReference type="OrthoDB" id="202840at2759"/>
<keyword evidence="2" id="KW-0808">Transferase</keyword>
<dbReference type="InterPro" id="IPR010987">
    <property type="entry name" value="Glutathione-S-Trfase_C-like"/>
</dbReference>
<dbReference type="PANTHER" id="PTHR11260">
    <property type="entry name" value="GLUTATHIONE S-TRANSFERASE, GST, SUPERFAMILY, GST DOMAIN CONTAINING"/>
    <property type="match status" value="1"/>
</dbReference>
<evidence type="ECO:0000256" key="4">
    <source>
        <dbReference type="RuleBase" id="RU003494"/>
    </source>
</evidence>
<comment type="catalytic activity">
    <reaction evidence="3">
        <text>RX + glutathione = an S-substituted glutathione + a halide anion + H(+)</text>
        <dbReference type="Rhea" id="RHEA:16437"/>
        <dbReference type="ChEBI" id="CHEBI:15378"/>
        <dbReference type="ChEBI" id="CHEBI:16042"/>
        <dbReference type="ChEBI" id="CHEBI:17792"/>
        <dbReference type="ChEBI" id="CHEBI:57925"/>
        <dbReference type="ChEBI" id="CHEBI:90779"/>
        <dbReference type="EC" id="2.5.1.18"/>
    </reaction>
</comment>
<dbReference type="Gene3D" id="3.40.30.10">
    <property type="entry name" value="Glutaredoxin"/>
    <property type="match status" value="1"/>
</dbReference>
<evidence type="ECO:0000313" key="8">
    <source>
        <dbReference type="Proteomes" id="UP000008311"/>
    </source>
</evidence>
<dbReference type="InterPro" id="IPR045074">
    <property type="entry name" value="GST_C_Tau"/>
</dbReference>
<reference evidence="8" key="1">
    <citation type="journal article" date="2010" name="Nat. Biotechnol.">
        <title>Draft genome sequence of the oilseed species Ricinus communis.</title>
        <authorList>
            <person name="Chan A.P."/>
            <person name="Crabtree J."/>
            <person name="Zhao Q."/>
            <person name="Lorenzi H."/>
            <person name="Orvis J."/>
            <person name="Puiu D."/>
            <person name="Melake-Berhan A."/>
            <person name="Jones K.M."/>
            <person name="Redman J."/>
            <person name="Chen G."/>
            <person name="Cahoon E.B."/>
            <person name="Gedil M."/>
            <person name="Stanke M."/>
            <person name="Haas B.J."/>
            <person name="Wortman J.R."/>
            <person name="Fraser-Liggett C.M."/>
            <person name="Ravel J."/>
            <person name="Rabinowicz P.D."/>
        </authorList>
    </citation>
    <scope>NUCLEOTIDE SEQUENCE [LARGE SCALE GENOMIC DNA]</scope>
    <source>
        <strain evidence="8">cv. Hale</strain>
    </source>
</reference>
<sequence length="223" mass="25926">MAEEVKLMGMWASPFSRRVEMALRLKGIQYEYTEEDLRNKGELLLKYNPVHKKIPVLVHNGKTVAESLVILEYIDETWQDNPNMPKDPYNRAMTRFWVNFVEEKILQAAYKTRTAEGEEREQLIQGVHQDLKLLENELKGKEFFGGEKIGYVDIVAFSVLYWYQVMCQDALEMEFITEEKFPVLHKWIAKLSEIDGIKESIPLKNKHVAHLKAGFAAMKSASK</sequence>
<evidence type="ECO:0000313" key="7">
    <source>
        <dbReference type="EMBL" id="EEF41890.1"/>
    </source>
</evidence>
<protein>
    <recommendedName>
        <fullName evidence="1">glutathione transferase</fullName>
        <ecNumber evidence="1">2.5.1.18</ecNumber>
    </recommendedName>
</protein>
<dbReference type="SFLD" id="SFLDG00358">
    <property type="entry name" value="Main_(cytGST)"/>
    <property type="match status" value="1"/>
</dbReference>
<dbReference type="PROSITE" id="PS50405">
    <property type="entry name" value="GST_CTER"/>
    <property type="match status" value="1"/>
</dbReference>
<dbReference type="CDD" id="cd03058">
    <property type="entry name" value="GST_N_Tau"/>
    <property type="match status" value="1"/>
</dbReference>
<dbReference type="InterPro" id="IPR045073">
    <property type="entry name" value="Omega/Tau-like"/>
</dbReference>
<dbReference type="GO" id="GO:0005737">
    <property type="term" value="C:cytoplasm"/>
    <property type="evidence" value="ECO:0000318"/>
    <property type="project" value="GO_Central"/>
</dbReference>
<dbReference type="GO" id="GO:0006749">
    <property type="term" value="P:glutathione metabolic process"/>
    <property type="evidence" value="ECO:0000318"/>
    <property type="project" value="GO_Central"/>
</dbReference>
<evidence type="ECO:0000259" key="5">
    <source>
        <dbReference type="PROSITE" id="PS50404"/>
    </source>
</evidence>
<gene>
    <name evidence="7" type="ORF">RCOM_0731920</name>
</gene>
<dbReference type="OMA" id="MIPNEQF"/>
<dbReference type="Gene3D" id="1.20.1050.10">
    <property type="match status" value="1"/>
</dbReference>
<dbReference type="STRING" id="3988.B9S3A8"/>
<dbReference type="Pfam" id="PF00043">
    <property type="entry name" value="GST_C"/>
    <property type="match status" value="1"/>
</dbReference>
<proteinExistence type="inferred from homology"/>
<dbReference type="EC" id="2.5.1.18" evidence="1"/>
<comment type="similarity">
    <text evidence="4">Belongs to the GST superfamily.</text>
</comment>
<evidence type="ECO:0000256" key="3">
    <source>
        <dbReference type="ARBA" id="ARBA00047960"/>
    </source>
</evidence>
<dbReference type="eggNOG" id="KOG0406">
    <property type="taxonomic scope" value="Eukaryota"/>
</dbReference>
<dbReference type="KEGG" id="rcu:8279817"/>
<name>B9S3A8_RICCO</name>
<accession>B9S3A8</accession>
<evidence type="ECO:0000259" key="6">
    <source>
        <dbReference type="PROSITE" id="PS50405"/>
    </source>
</evidence>
<dbReference type="CDD" id="cd03185">
    <property type="entry name" value="GST_C_Tau"/>
    <property type="match status" value="1"/>
</dbReference>
<dbReference type="FunFam" id="1.20.1050.10:FF:000012">
    <property type="entry name" value="Tau class glutathione S-transferase"/>
    <property type="match status" value="1"/>
</dbReference>
<dbReference type="AlphaFoldDB" id="B9S3A8"/>
<dbReference type="InParanoid" id="B9S3A8"/>
<dbReference type="GO" id="GO:0004364">
    <property type="term" value="F:glutathione transferase activity"/>
    <property type="evidence" value="ECO:0000318"/>
    <property type="project" value="GO_Central"/>
</dbReference>
<dbReference type="InterPro" id="IPR004046">
    <property type="entry name" value="GST_C"/>
</dbReference>
<dbReference type="SFLD" id="SFLDS00019">
    <property type="entry name" value="Glutathione_Transferase_(cytos"/>
    <property type="match status" value="1"/>
</dbReference>
<dbReference type="InterPro" id="IPR040079">
    <property type="entry name" value="Glutathione_S-Trfase"/>
</dbReference>
<dbReference type="Proteomes" id="UP000008311">
    <property type="component" value="Unassembled WGS sequence"/>
</dbReference>